<keyword evidence="6" id="KW-1185">Reference proteome</keyword>
<comment type="caution">
    <text evidence="5">The sequence shown here is derived from an EMBL/GenBank/DDBJ whole genome shotgun (WGS) entry which is preliminary data.</text>
</comment>
<evidence type="ECO:0000256" key="2">
    <source>
        <dbReference type="ARBA" id="ARBA00022679"/>
    </source>
</evidence>
<feature type="binding site" evidence="3">
    <location>
        <position position="254"/>
    </location>
    <ligand>
        <name>Zn(2+)</name>
        <dbReference type="ChEBI" id="CHEBI:29105"/>
    </ligand>
</feature>
<dbReference type="PANTHER" id="PTHR11103:SF18">
    <property type="entry name" value="SLR1189 PROTEIN"/>
    <property type="match status" value="1"/>
</dbReference>
<dbReference type="SUPFAM" id="SSF82282">
    <property type="entry name" value="Homocysteine S-methyltransferase"/>
    <property type="match status" value="1"/>
</dbReference>
<dbReference type="GO" id="GO:0032259">
    <property type="term" value="P:methylation"/>
    <property type="evidence" value="ECO:0007669"/>
    <property type="project" value="UniProtKB-KW"/>
</dbReference>
<reference evidence="5 6" key="1">
    <citation type="journal article" date="2015" name="Genome Biol. Evol.">
        <title>Comparative Genomics of a Bacterivorous Green Alga Reveals Evolutionary Causalities and Consequences of Phago-Mixotrophic Mode of Nutrition.</title>
        <authorList>
            <person name="Burns J.A."/>
            <person name="Paasch A."/>
            <person name="Narechania A."/>
            <person name="Kim E."/>
        </authorList>
    </citation>
    <scope>NUCLEOTIDE SEQUENCE [LARGE SCALE GENOMIC DNA]</scope>
    <source>
        <strain evidence="5 6">PLY_AMNH</strain>
    </source>
</reference>
<evidence type="ECO:0000256" key="3">
    <source>
        <dbReference type="PROSITE-ProRule" id="PRU00333"/>
    </source>
</evidence>
<protein>
    <recommendedName>
        <fullName evidence="4">Hcy-binding domain-containing protein</fullName>
    </recommendedName>
</protein>
<feature type="binding site" evidence="3">
    <location>
        <position position="345"/>
    </location>
    <ligand>
        <name>Zn(2+)</name>
        <dbReference type="ChEBI" id="CHEBI:29105"/>
    </ligand>
</feature>
<dbReference type="GO" id="GO:0008168">
    <property type="term" value="F:methyltransferase activity"/>
    <property type="evidence" value="ECO:0007669"/>
    <property type="project" value="UniProtKB-UniRule"/>
</dbReference>
<comment type="cofactor">
    <cofactor evidence="3">
        <name>Zn(2+)</name>
        <dbReference type="ChEBI" id="CHEBI:29105"/>
    </cofactor>
</comment>
<feature type="binding site" evidence="3">
    <location>
        <position position="346"/>
    </location>
    <ligand>
        <name>Zn(2+)</name>
        <dbReference type="ChEBI" id="CHEBI:29105"/>
    </ligand>
</feature>
<keyword evidence="3" id="KW-0479">Metal-binding</keyword>
<accession>A0AAE0LK64</accession>
<gene>
    <name evidence="5" type="ORF">CYMTET_4783</name>
</gene>
<keyword evidence="3" id="KW-0862">Zinc</keyword>
<evidence type="ECO:0000259" key="4">
    <source>
        <dbReference type="PROSITE" id="PS50970"/>
    </source>
</evidence>
<dbReference type="PROSITE" id="PS50970">
    <property type="entry name" value="HCY"/>
    <property type="match status" value="1"/>
</dbReference>
<name>A0AAE0LK64_9CHLO</name>
<dbReference type="GO" id="GO:0046872">
    <property type="term" value="F:metal ion binding"/>
    <property type="evidence" value="ECO:0007669"/>
    <property type="project" value="UniProtKB-KW"/>
</dbReference>
<dbReference type="EMBL" id="LGRX02000760">
    <property type="protein sequence ID" value="KAK3287719.1"/>
    <property type="molecule type" value="Genomic_DNA"/>
</dbReference>
<keyword evidence="2 3" id="KW-0808">Transferase</keyword>
<keyword evidence="1 3" id="KW-0489">Methyltransferase</keyword>
<evidence type="ECO:0000313" key="5">
    <source>
        <dbReference type="EMBL" id="KAK3287719.1"/>
    </source>
</evidence>
<dbReference type="Pfam" id="PF02574">
    <property type="entry name" value="S-methyl_trans"/>
    <property type="match status" value="1"/>
</dbReference>
<dbReference type="InterPro" id="IPR036589">
    <property type="entry name" value="HCY_dom_sf"/>
</dbReference>
<proteinExistence type="predicted"/>
<dbReference type="InterPro" id="IPR003726">
    <property type="entry name" value="HCY_dom"/>
</dbReference>
<evidence type="ECO:0000256" key="1">
    <source>
        <dbReference type="ARBA" id="ARBA00022603"/>
    </source>
</evidence>
<organism evidence="5 6">
    <name type="scientific">Cymbomonas tetramitiformis</name>
    <dbReference type="NCBI Taxonomy" id="36881"/>
    <lineage>
        <taxon>Eukaryota</taxon>
        <taxon>Viridiplantae</taxon>
        <taxon>Chlorophyta</taxon>
        <taxon>Pyramimonadophyceae</taxon>
        <taxon>Pyramimonadales</taxon>
        <taxon>Pyramimonadaceae</taxon>
        <taxon>Cymbomonas</taxon>
    </lineage>
</organism>
<evidence type="ECO:0000313" key="6">
    <source>
        <dbReference type="Proteomes" id="UP001190700"/>
    </source>
</evidence>
<dbReference type="PANTHER" id="PTHR11103">
    <property type="entry name" value="SLR1189 PROTEIN"/>
    <property type="match status" value="1"/>
</dbReference>
<dbReference type="Proteomes" id="UP001190700">
    <property type="component" value="Unassembled WGS sequence"/>
</dbReference>
<sequence length="391" mass="42820">MGGQLCLDGMPQDDLFRKIWSARALVDESLHELVVQTHRRYICAGANAITTSNYGVQPSYYAKAFPDDWEHRMLHDTALAAKLAVRARALECRRIDETGDEQVTKGDIRSVYCTLHEGSADIPLVVSGRSADGGDVRVLGSLPPLCESHRTDLFEAALKERGEDFFVSTYRKLAASLLEGGVDAFILETMNTWDEARLAIHGCRDFGIPIIVCMEGGLRDQMHVPHPETAPEIAYHVIEEKKKGAPIEAFGFNCAPPEFITSCLIAIENEPGLSKELRTYGVRIAAYANCNDREHVHSRGFNVADLDASSTKVRKELTGTDGQYHGYAIFVREFIEHGATIVGGCCGSNPESIHMIVQSYAAHHQPCASIGMESESRLASSVNASTIPLGV</sequence>
<dbReference type="Gene3D" id="3.20.20.330">
    <property type="entry name" value="Homocysteine-binding-like domain"/>
    <property type="match status" value="1"/>
</dbReference>
<feature type="domain" description="Hcy-binding" evidence="4">
    <location>
        <begin position="1"/>
        <end position="360"/>
    </location>
</feature>
<dbReference type="AlphaFoldDB" id="A0AAE0LK64"/>